<dbReference type="SUPFAM" id="SSF49899">
    <property type="entry name" value="Concanavalin A-like lectins/glucanases"/>
    <property type="match status" value="1"/>
</dbReference>
<evidence type="ECO:0000313" key="1">
    <source>
        <dbReference type="EMBL" id="CAE7512323.1"/>
    </source>
</evidence>
<dbReference type="AlphaFoldDB" id="A0A812T7A3"/>
<name>A0A812T7A3_9DINO</name>
<feature type="non-terminal residue" evidence="1">
    <location>
        <position position="897"/>
    </location>
</feature>
<sequence>TLPDASEFAPILARGRLGDGEAEVSSLRWRGARRACAAAALALVFLTAVLLNRIASKNKQVASTRDQVGFSALTDAKEFTTLPGKQEQAAAKRDLSFNELHLPTVDEELTEEFHPALCVGQSLQAALTLAGLSIKVGAAMRECNAWFYSPAYAFTKNPITGKIEQVDTGEPAITNARRLKDKRHPDRRHPLLRIEESLRKPLAKLPTTPGLKQRQSTFRNMSKVWEMNYGDEFNEFKKTGETAYNVTEWDLSLDKMSFDLGAEWTFEGWHYFLAHGGVIWDTRRWLGNYTTSGLAVVLSKNGSVALMVAPKQGAPVARSCGMSVPLKQWVHVACQRRGSFLDFFLNGTKVCDVSGPNELDDLEPQTTVKIGRAATNEADSGLSSLVSNMRLTGSALYRPSALSARIPARHLDLHPKTRFLLQGGYLDRVSWRPLLISGHGLMEGVINRGHPTRKLKHPAMRELQLHIFPDQDRSLPGGLPQKWGEAGKRSAFCARTILTIIKDAGTIAASIESDLKVCQDKKLVGMECATAATRTVRSAGSAAKYMAELPVRGCDQKWFRGYARCAGRMEGVSWELDVLGTELGLTVESCHNLDLDYQHIRRKNATKKSINWGRCAGEVAASAGYASTAGLYVASAAGYDCPAALTTKKKKEAFNVSIQQPWAYRWKTKRNTPGDVARTTCAVESLGFARTLFLSGAKAARAGGSCSGTNTVCARNVLLSMAAFAGIGEVGGILHDRCLPLTSCCKYIKSDYVCDCRATERQKVWAENHKRSGTCARYSGSITKLIGSALTFAAEAVEACDDDPHLPAVCSSMVTFAIASLGYFAENAARNHYECPFYMFQNLYQCGQDQTRLAAAVQLFASATAAAVINCGALAGTHTPCERLVGMVHPPRRFFTV</sequence>
<dbReference type="Gene3D" id="2.60.120.200">
    <property type="match status" value="1"/>
</dbReference>
<gene>
    <name evidence="1" type="ORF">SNAT2548_LOCUS28681</name>
</gene>
<dbReference type="OrthoDB" id="425991at2759"/>
<comment type="caution">
    <text evidence="1">The sequence shown here is derived from an EMBL/GenBank/DDBJ whole genome shotgun (WGS) entry which is preliminary data.</text>
</comment>
<evidence type="ECO:0000313" key="2">
    <source>
        <dbReference type="Proteomes" id="UP000604046"/>
    </source>
</evidence>
<proteinExistence type="predicted"/>
<protein>
    <recommendedName>
        <fullName evidence="3">LamG-like jellyroll fold domain-containing protein</fullName>
    </recommendedName>
</protein>
<keyword evidence="2" id="KW-1185">Reference proteome</keyword>
<dbReference type="Proteomes" id="UP000604046">
    <property type="component" value="Unassembled WGS sequence"/>
</dbReference>
<dbReference type="EMBL" id="CAJNDS010002525">
    <property type="protein sequence ID" value="CAE7512323.1"/>
    <property type="molecule type" value="Genomic_DNA"/>
</dbReference>
<dbReference type="InterPro" id="IPR013320">
    <property type="entry name" value="ConA-like_dom_sf"/>
</dbReference>
<reference evidence="1" key="1">
    <citation type="submission" date="2021-02" db="EMBL/GenBank/DDBJ databases">
        <authorList>
            <person name="Dougan E. K."/>
            <person name="Rhodes N."/>
            <person name="Thang M."/>
            <person name="Chan C."/>
        </authorList>
    </citation>
    <scope>NUCLEOTIDE SEQUENCE</scope>
</reference>
<accession>A0A812T7A3</accession>
<evidence type="ECO:0008006" key="3">
    <source>
        <dbReference type="Google" id="ProtNLM"/>
    </source>
</evidence>
<dbReference type="Pfam" id="PF13385">
    <property type="entry name" value="Laminin_G_3"/>
    <property type="match status" value="1"/>
</dbReference>
<organism evidence="1 2">
    <name type="scientific">Symbiodinium natans</name>
    <dbReference type="NCBI Taxonomy" id="878477"/>
    <lineage>
        <taxon>Eukaryota</taxon>
        <taxon>Sar</taxon>
        <taxon>Alveolata</taxon>
        <taxon>Dinophyceae</taxon>
        <taxon>Suessiales</taxon>
        <taxon>Symbiodiniaceae</taxon>
        <taxon>Symbiodinium</taxon>
    </lineage>
</organism>